<protein>
    <submittedName>
        <fullName evidence="5">Mitochondrial copper homeostasis protein</fullName>
    </submittedName>
</protein>
<dbReference type="AlphaFoldDB" id="A0A427XGC2"/>
<evidence type="ECO:0000256" key="4">
    <source>
        <dbReference type="ARBA" id="ARBA00023157"/>
    </source>
</evidence>
<gene>
    <name evidence="5" type="primary">COX23</name>
    <name evidence="5" type="ORF">EHS24_002863</name>
</gene>
<dbReference type="GeneID" id="39587406"/>
<sequence>MATQVPPSTKLTPEQYRPLPPAAELYEPEDYKEAFSVHKSHKSISKFSDPCKKASKASLQCLEQTHYNKGECYEYFLAYRECKKKWLEQRKQDRLNGVS</sequence>
<organism evidence="5 6">
    <name type="scientific">Apiotrichum porosum</name>
    <dbReference type="NCBI Taxonomy" id="105984"/>
    <lineage>
        <taxon>Eukaryota</taxon>
        <taxon>Fungi</taxon>
        <taxon>Dikarya</taxon>
        <taxon>Basidiomycota</taxon>
        <taxon>Agaricomycotina</taxon>
        <taxon>Tremellomycetes</taxon>
        <taxon>Trichosporonales</taxon>
        <taxon>Trichosporonaceae</taxon>
        <taxon>Apiotrichum</taxon>
    </lineage>
</organism>
<evidence type="ECO:0000313" key="5">
    <source>
        <dbReference type="EMBL" id="RSH77803.1"/>
    </source>
</evidence>
<evidence type="ECO:0000313" key="6">
    <source>
        <dbReference type="Proteomes" id="UP000279236"/>
    </source>
</evidence>
<dbReference type="RefSeq" id="XP_028472950.1">
    <property type="nucleotide sequence ID" value="XM_028618583.1"/>
</dbReference>
<keyword evidence="4" id="KW-1015">Disulfide bond</keyword>
<dbReference type="InterPro" id="IPR051040">
    <property type="entry name" value="COX23"/>
</dbReference>
<dbReference type="SUPFAM" id="SSF47072">
    <property type="entry name" value="Cysteine alpha-hairpin motif"/>
    <property type="match status" value="1"/>
</dbReference>
<dbReference type="Proteomes" id="UP000279236">
    <property type="component" value="Unassembled WGS sequence"/>
</dbReference>
<dbReference type="PANTHER" id="PTHR46811">
    <property type="entry name" value="COILED-COIL-HELIX-COILED-COIL-HELIX DOMAIN-CONTAINING PROTEIN 7"/>
    <property type="match status" value="1"/>
</dbReference>
<evidence type="ECO:0000256" key="3">
    <source>
        <dbReference type="ARBA" id="ARBA00023128"/>
    </source>
</evidence>
<comment type="caution">
    <text evidence="5">The sequence shown here is derived from an EMBL/GenBank/DDBJ whole genome shotgun (WGS) entry which is preliminary data.</text>
</comment>
<evidence type="ECO:0000256" key="2">
    <source>
        <dbReference type="ARBA" id="ARBA00004569"/>
    </source>
</evidence>
<dbReference type="PROSITE" id="PS51808">
    <property type="entry name" value="CHCH"/>
    <property type="match status" value="1"/>
</dbReference>
<evidence type="ECO:0000256" key="1">
    <source>
        <dbReference type="ARBA" id="ARBA00003875"/>
    </source>
</evidence>
<dbReference type="GO" id="GO:0033108">
    <property type="term" value="P:mitochondrial respiratory chain complex assembly"/>
    <property type="evidence" value="ECO:0007669"/>
    <property type="project" value="TreeGrafter"/>
</dbReference>
<keyword evidence="6" id="KW-1185">Reference proteome</keyword>
<name>A0A427XGC2_9TREE</name>
<dbReference type="STRING" id="105984.A0A427XGC2"/>
<keyword evidence="3" id="KW-0496">Mitochondrion</keyword>
<proteinExistence type="predicted"/>
<accession>A0A427XGC2</accession>
<dbReference type="PANTHER" id="PTHR46811:SF1">
    <property type="entry name" value="COILED-COIL-HELIX-COILED-COIL-HELIX DOMAIN-CONTAINING PROTEIN 7"/>
    <property type="match status" value="1"/>
</dbReference>
<reference evidence="5 6" key="1">
    <citation type="submission" date="2018-11" db="EMBL/GenBank/DDBJ databases">
        <title>Genome sequence of Apiotrichum porosum DSM 27194.</title>
        <authorList>
            <person name="Aliyu H."/>
            <person name="Gorte O."/>
            <person name="Ochsenreither K."/>
        </authorList>
    </citation>
    <scope>NUCLEOTIDE SEQUENCE [LARGE SCALE GENOMIC DNA]</scope>
    <source>
        <strain evidence="5 6">DSM 27194</strain>
    </source>
</reference>
<dbReference type="InterPro" id="IPR009069">
    <property type="entry name" value="Cys_alpha_HP_mot_SF"/>
</dbReference>
<comment type="function">
    <text evidence="1">Required for the assembly of cytochrome c oxidase.</text>
</comment>
<dbReference type="GO" id="GO:0005758">
    <property type="term" value="C:mitochondrial intermembrane space"/>
    <property type="evidence" value="ECO:0007669"/>
    <property type="project" value="UniProtKB-SubCell"/>
</dbReference>
<comment type="subcellular location">
    <subcellularLocation>
        <location evidence="2">Mitochondrion intermembrane space</location>
    </subcellularLocation>
</comment>
<dbReference type="EMBL" id="RSCE01000014">
    <property type="protein sequence ID" value="RSH77803.1"/>
    <property type="molecule type" value="Genomic_DNA"/>
</dbReference>
<dbReference type="Gene3D" id="1.10.287.1130">
    <property type="entry name" value="CytochromE C oxidase copper chaperone"/>
    <property type="match status" value="1"/>
</dbReference>
<dbReference type="OrthoDB" id="9971592at2759"/>